<dbReference type="Pfam" id="PF14608">
    <property type="entry name" value="zf-CCCH_2"/>
    <property type="match status" value="1"/>
</dbReference>
<feature type="region of interest" description="Disordered" evidence="2">
    <location>
        <begin position="1479"/>
        <end position="1523"/>
    </location>
</feature>
<evidence type="ECO:0000259" key="3">
    <source>
        <dbReference type="PROSITE" id="PS50103"/>
    </source>
</evidence>
<dbReference type="CTD" id="20249384"/>
<gene>
    <name evidence="4" type="ORF">LOTGIDRAFT_233867</name>
</gene>
<evidence type="ECO:0000313" key="4">
    <source>
        <dbReference type="EMBL" id="ESO90393.1"/>
    </source>
</evidence>
<dbReference type="Pfam" id="PF00642">
    <property type="entry name" value="zf-CCCH"/>
    <property type="match status" value="1"/>
</dbReference>
<dbReference type="Proteomes" id="UP000030746">
    <property type="component" value="Unassembled WGS sequence"/>
</dbReference>
<dbReference type="PROSITE" id="PS50103">
    <property type="entry name" value="ZF_C3H1"/>
    <property type="match status" value="2"/>
</dbReference>
<keyword evidence="1" id="KW-0479">Metal-binding</keyword>
<dbReference type="Pfam" id="PF15376">
    <property type="entry name" value="DUF4603"/>
    <property type="match status" value="1"/>
</dbReference>
<dbReference type="OrthoDB" id="3247158at2759"/>
<evidence type="ECO:0000313" key="5">
    <source>
        <dbReference type="Proteomes" id="UP000030746"/>
    </source>
</evidence>
<feature type="compositionally biased region" description="Basic and acidic residues" evidence="2">
    <location>
        <begin position="235"/>
        <end position="253"/>
    </location>
</feature>
<evidence type="ECO:0000256" key="2">
    <source>
        <dbReference type="SAM" id="MobiDB-lite"/>
    </source>
</evidence>
<organism evidence="4 5">
    <name type="scientific">Lottia gigantea</name>
    <name type="common">Giant owl limpet</name>
    <dbReference type="NCBI Taxonomy" id="225164"/>
    <lineage>
        <taxon>Eukaryota</taxon>
        <taxon>Metazoa</taxon>
        <taxon>Spiralia</taxon>
        <taxon>Lophotrochozoa</taxon>
        <taxon>Mollusca</taxon>
        <taxon>Gastropoda</taxon>
        <taxon>Patellogastropoda</taxon>
        <taxon>Lottioidea</taxon>
        <taxon>Lottiidae</taxon>
        <taxon>Lottia</taxon>
    </lineage>
</organism>
<dbReference type="EMBL" id="KB202444">
    <property type="protein sequence ID" value="ESO90393.1"/>
    <property type="molecule type" value="Genomic_DNA"/>
</dbReference>
<name>V3ZGQ4_LOTGI</name>
<dbReference type="OMA" id="KFAAIQC"/>
<proteinExistence type="predicted"/>
<dbReference type="PANTHER" id="PTHR17611:SF3">
    <property type="entry name" value="DNA SEGMENT, CHR 5, ERATO DOI 579, EXPRESSED"/>
    <property type="match status" value="1"/>
</dbReference>
<feature type="compositionally biased region" description="Polar residues" evidence="2">
    <location>
        <begin position="440"/>
        <end position="450"/>
    </location>
</feature>
<feature type="domain" description="C3H1-type" evidence="3">
    <location>
        <begin position="1409"/>
        <end position="1435"/>
    </location>
</feature>
<dbReference type="RefSeq" id="XP_009059062.1">
    <property type="nucleotide sequence ID" value="XM_009060814.1"/>
</dbReference>
<feature type="zinc finger region" description="C3H1-type" evidence="1">
    <location>
        <begin position="1438"/>
        <end position="1460"/>
    </location>
</feature>
<dbReference type="SMART" id="SM00356">
    <property type="entry name" value="ZnF_C3H1"/>
    <property type="match status" value="2"/>
</dbReference>
<dbReference type="Gene3D" id="4.10.1000.10">
    <property type="entry name" value="Zinc finger, CCCH-type"/>
    <property type="match status" value="1"/>
</dbReference>
<feature type="compositionally biased region" description="Basic residues" evidence="2">
    <location>
        <begin position="1509"/>
        <end position="1523"/>
    </location>
</feature>
<feature type="region of interest" description="Disordered" evidence="2">
    <location>
        <begin position="433"/>
        <end position="460"/>
    </location>
</feature>
<dbReference type="STRING" id="225164.V3ZGQ4"/>
<keyword evidence="1" id="KW-0863">Zinc-finger</keyword>
<dbReference type="GeneID" id="20249384"/>
<feature type="compositionally biased region" description="Basic and acidic residues" evidence="2">
    <location>
        <begin position="1479"/>
        <end position="1508"/>
    </location>
</feature>
<evidence type="ECO:0000256" key="1">
    <source>
        <dbReference type="PROSITE-ProRule" id="PRU00723"/>
    </source>
</evidence>
<dbReference type="InterPro" id="IPR000571">
    <property type="entry name" value="Znf_CCCH"/>
</dbReference>
<dbReference type="KEGG" id="lgi:LOTGIDRAFT_233867"/>
<dbReference type="GO" id="GO:0008270">
    <property type="term" value="F:zinc ion binding"/>
    <property type="evidence" value="ECO:0007669"/>
    <property type="project" value="UniProtKB-KW"/>
</dbReference>
<dbReference type="HOGENOM" id="CLU_253478_0_0_1"/>
<feature type="region of interest" description="Disordered" evidence="2">
    <location>
        <begin position="187"/>
        <end position="274"/>
    </location>
</feature>
<reference evidence="4 5" key="1">
    <citation type="journal article" date="2013" name="Nature">
        <title>Insights into bilaterian evolution from three spiralian genomes.</title>
        <authorList>
            <person name="Simakov O."/>
            <person name="Marletaz F."/>
            <person name="Cho S.J."/>
            <person name="Edsinger-Gonzales E."/>
            <person name="Havlak P."/>
            <person name="Hellsten U."/>
            <person name="Kuo D.H."/>
            <person name="Larsson T."/>
            <person name="Lv J."/>
            <person name="Arendt D."/>
            <person name="Savage R."/>
            <person name="Osoegawa K."/>
            <person name="de Jong P."/>
            <person name="Grimwood J."/>
            <person name="Chapman J.A."/>
            <person name="Shapiro H."/>
            <person name="Aerts A."/>
            <person name="Otillar R.P."/>
            <person name="Terry A.Y."/>
            <person name="Boore J.L."/>
            <person name="Grigoriev I.V."/>
            <person name="Lindberg D.R."/>
            <person name="Seaver E.C."/>
            <person name="Weisblat D.A."/>
            <person name="Putnam N.H."/>
            <person name="Rokhsar D.S."/>
        </authorList>
    </citation>
    <scope>NUCLEOTIDE SEQUENCE [LARGE SCALE GENOMIC DNA]</scope>
</reference>
<protein>
    <recommendedName>
        <fullName evidence="3">C3H1-type domain-containing protein</fullName>
    </recommendedName>
</protein>
<sequence>MKHPEYRMSLEAALPSTDSVHAWLGHQLEVRGIDSIVYTRYIISLLQQDYCEQFDCDELWDGIKYDHTKRRERKGDKKKSPVNEDERRKMAVLDCLQSVSDQDCDLENLVDELWKRLKEPRISKECCSPLSVNIQPEDNKTKQHLDVTRSQDPAQRYYAAFPALSGEDSPSSISPSACEVTVWKKNPLKTPPVGATAEKQDNKTDNEKPKKSTGRSEIKISLERSSHQSKKRSKSMTDTKESDHKTQKMESKKKSYPKSNKQKQQTKMQKVIKKHGGTVRFLSWPLTSQKIFEEENDGKDDKQKEAEAEYCNKVEQIIKTLLLSGVSGDQTKKSSGIDWPEWMREESLSPELQENFEWYTQPMGEILVTHSSSKRLYKRHSYPPSLLLDDDTDLEAILGPILTSMTSRYTFVDEVFSPLAEDTSKEDDFFENQVPDKTQVPKNNPLPQSTCKEEQTESESRLKVNPFMNVLDYSSPTNGLFMLFDNLENTNENACTAEDLPPETNVIGSNREVAKVSETTEACKENFKDEEMEKNLDLGKKRFESLLNLSNKDRLNPLDGEFLDEDREVSSAWNPGPDFEGGVESNSYTDLYEISSCSTSFDSDDGTDMSDFEGMFTFDMESEDDSHLKEVPSKQNVPKLTNKLEDLHFENVKESTPESPYGLDVPESTFFTEELMKSFNSVIDSPRSSGVCSVLVESPRNSGVCSLLVESPRSSVNADEQENWQSKFLLQEFLHSFEDDFKLSSDPWNSVLEESGLRWNLTPKNEAESVKEKGKSGQLYQLWNVNTQKKIPWAGLMWNMPCNFDVWSVQDESKEEQDQLDAGWKPVRDIAEVEFEGGEIYLSQTDDAVIGMELLEELHNETPKENTRNNLSVNSWERHERSVSDSDIHGLWGKYGSHKPEFHRSFELIPSETSAFTDVVPVKMMHVRSVPNMKLSSLMSLQSNDNPHQGGATGQQESSEHLYFSNETHFRPIQTPIGTPHEEKVEQRRDLFGDVGFSTGTPYQQFHQPGSVEEKLPMFRPKFKVQKDLDKYIQTGRSLEEGYNDKKQSGIETEKTKVAGNTGDIFDTTCDVDDPLGKESGFESNGEVEDSNLCQKEEFGDDLGYDWMEDSGLEAKFHHLYLDDTEQYLPAALSSLWKDKMSKIDKEHVDYSTAWSSGYDFDETRPEYNYDYLQYLPLVKDGELSFGQNLKSPSNYSDQTQSYRKSSAGHIDNLQSEFANVDINQDENEEFETPKGNEGFMWPGEEINKTLDVTPPQECEMKENNLSAKTMKTLKPYDFCYNDESEYMARSIPNSVDELSQYYLAKFKDASENVDHQPSTHELLHTHGYSVDIGPPVPIPDSAVYSYDLEQEDLGGGPAPGLPQVAVYSSDLEKQWLDGGEGVGLYHNEWPPYLNVPDARKKVNKTKKGTSRKPCSFFLEGACKRSDCKFSHDLSSITCRFWEDGMCFKGPLCPFLHGYHIISDSDSIDSGEGKFELKKEEFPELKTNKTTSRKESTDDKQKKTERSKEKKKKIVSTKVHKVN</sequence>
<feature type="domain" description="C3H1-type" evidence="3">
    <location>
        <begin position="1438"/>
        <end position="1460"/>
    </location>
</feature>
<keyword evidence="5" id="KW-1185">Reference proteome</keyword>
<feature type="compositionally biased region" description="Basic and acidic residues" evidence="2">
    <location>
        <begin position="198"/>
        <end position="226"/>
    </location>
</feature>
<feature type="zinc finger region" description="C3H1-type" evidence="1">
    <location>
        <begin position="1409"/>
        <end position="1435"/>
    </location>
</feature>
<keyword evidence="1" id="KW-0862">Zinc</keyword>
<dbReference type="PANTHER" id="PTHR17611">
    <property type="entry name" value="DNA SEGMENT, CHR 5, ERATO DOI 579, EXPRESSED"/>
    <property type="match status" value="1"/>
</dbReference>
<dbReference type="InterPro" id="IPR027871">
    <property type="entry name" value="DUF4603"/>
</dbReference>
<accession>V3ZGQ4</accession>
<feature type="compositionally biased region" description="Basic and acidic residues" evidence="2">
    <location>
        <begin position="451"/>
        <end position="460"/>
    </location>
</feature>